<dbReference type="OrthoDB" id="417481at2759"/>
<dbReference type="SUPFAM" id="SSF54928">
    <property type="entry name" value="RNA-binding domain, RBD"/>
    <property type="match status" value="1"/>
</dbReference>
<dbReference type="InterPro" id="IPR035979">
    <property type="entry name" value="RBD_domain_sf"/>
</dbReference>
<evidence type="ECO:0000259" key="4">
    <source>
        <dbReference type="PROSITE" id="PS50102"/>
    </source>
</evidence>
<name>A0A7J6MU26_PERCH</name>
<keyword evidence="3" id="KW-0732">Signal</keyword>
<feature type="region of interest" description="Disordered" evidence="2">
    <location>
        <begin position="360"/>
        <end position="384"/>
    </location>
</feature>
<evidence type="ECO:0000313" key="6">
    <source>
        <dbReference type="Proteomes" id="UP000591131"/>
    </source>
</evidence>
<dbReference type="Proteomes" id="UP000591131">
    <property type="component" value="Unassembled WGS sequence"/>
</dbReference>
<feature type="compositionally biased region" description="Gly residues" evidence="2">
    <location>
        <begin position="362"/>
        <end position="379"/>
    </location>
</feature>
<feature type="region of interest" description="Disordered" evidence="2">
    <location>
        <begin position="134"/>
        <end position="237"/>
    </location>
</feature>
<gene>
    <name evidence="5" type="ORF">FOL47_008770</name>
</gene>
<feature type="compositionally biased region" description="Polar residues" evidence="2">
    <location>
        <begin position="153"/>
        <end position="171"/>
    </location>
</feature>
<dbReference type="AlphaFoldDB" id="A0A7J6MU26"/>
<feature type="chain" id="PRO_5029669470" description="RRM domain-containing protein" evidence="3">
    <location>
        <begin position="29"/>
        <end position="509"/>
    </location>
</feature>
<keyword evidence="1" id="KW-0694">RNA-binding</keyword>
<protein>
    <recommendedName>
        <fullName evidence="4">RRM domain-containing protein</fullName>
    </recommendedName>
</protein>
<evidence type="ECO:0000313" key="5">
    <source>
        <dbReference type="EMBL" id="KAF4674720.1"/>
    </source>
</evidence>
<accession>A0A7J6MU26</accession>
<feature type="compositionally biased region" description="Polar residues" evidence="2">
    <location>
        <begin position="189"/>
        <end position="201"/>
    </location>
</feature>
<dbReference type="PROSITE" id="PS50102">
    <property type="entry name" value="RRM"/>
    <property type="match status" value="1"/>
</dbReference>
<dbReference type="InterPro" id="IPR000504">
    <property type="entry name" value="RRM_dom"/>
</dbReference>
<feature type="signal peptide" evidence="3">
    <location>
        <begin position="1"/>
        <end position="28"/>
    </location>
</feature>
<dbReference type="EMBL" id="JAAPAO010000058">
    <property type="protein sequence ID" value="KAF4674720.1"/>
    <property type="molecule type" value="Genomic_DNA"/>
</dbReference>
<dbReference type="InterPro" id="IPR007201">
    <property type="entry name" value="Mei2-like_Rrm_C"/>
</dbReference>
<reference evidence="5 6" key="1">
    <citation type="submission" date="2020-04" db="EMBL/GenBank/DDBJ databases">
        <title>Perkinsus chesapeaki whole genome sequence.</title>
        <authorList>
            <person name="Bogema D.R."/>
        </authorList>
    </citation>
    <scope>NUCLEOTIDE SEQUENCE [LARGE SCALE GENOMIC DNA]</scope>
    <source>
        <strain evidence="5">ATCC PRA-425</strain>
    </source>
</reference>
<dbReference type="Gene3D" id="3.30.70.330">
    <property type="match status" value="1"/>
</dbReference>
<keyword evidence="6" id="KW-1185">Reference proteome</keyword>
<feature type="compositionally biased region" description="Low complexity" evidence="2">
    <location>
        <begin position="436"/>
        <end position="445"/>
    </location>
</feature>
<sequence length="509" mass="54770">MPTSHGGGPSASAGAGLWSSVLASVVRAMDTPPKVGEEITFIDSQGYQCTARIVRRVQPSEEPEVSSTFRVPAEAIIQKEGSGGGLDMDKKAGAAASTVQDLGSMKLSVRNSFLHVSMSDTAYDEIGAKGAERLQKRRTKSADATANGEDGNAPTTASTTVARDWQQSDTRQAAGVKPDTPPTGVSEVPTVNPSSSISQREPNSMVSSVPSSSGPCNPPSSLVGSEVRDNPNDPRTTLMIRNIPTKFTQSTLLEVINTHGFSCTYDFFYLPIDFRSEKNLGYAFVNFTSPQLAQAFKRDFHHKKLKSLTSRKVLEITYARLQGLQANIDLFRSSAVTSMALPQYKPLVFTKEGVPMPISSLVGGGNNSRQGGSQGGSSYGAGSSFESETAASVTSSVAYARAVQPGMMPGPMHATLHEGQPYNPPQQHPPHTGGNMPPQMMPMQMWYGPLPPPPQQQQQAAQQGGTPHVPHSEGYFAAMAAQQQQFMHPQQQPQQQQQPNQHQQHHHYQ</sequence>
<evidence type="ECO:0000256" key="2">
    <source>
        <dbReference type="SAM" id="MobiDB-lite"/>
    </source>
</evidence>
<evidence type="ECO:0000256" key="1">
    <source>
        <dbReference type="PROSITE-ProRule" id="PRU00176"/>
    </source>
</evidence>
<comment type="caution">
    <text evidence="5">The sequence shown here is derived from an EMBL/GenBank/DDBJ whole genome shotgun (WGS) entry which is preliminary data.</text>
</comment>
<proteinExistence type="predicted"/>
<dbReference type="GO" id="GO:0003723">
    <property type="term" value="F:RNA binding"/>
    <property type="evidence" value="ECO:0007669"/>
    <property type="project" value="UniProtKB-UniRule"/>
</dbReference>
<feature type="domain" description="RRM" evidence="4">
    <location>
        <begin position="236"/>
        <end position="321"/>
    </location>
</feature>
<organism evidence="5 6">
    <name type="scientific">Perkinsus chesapeaki</name>
    <name type="common">Clam parasite</name>
    <name type="synonym">Perkinsus andrewsi</name>
    <dbReference type="NCBI Taxonomy" id="330153"/>
    <lineage>
        <taxon>Eukaryota</taxon>
        <taxon>Sar</taxon>
        <taxon>Alveolata</taxon>
        <taxon>Perkinsozoa</taxon>
        <taxon>Perkinsea</taxon>
        <taxon>Perkinsida</taxon>
        <taxon>Perkinsidae</taxon>
        <taxon>Perkinsus</taxon>
    </lineage>
</organism>
<feature type="region of interest" description="Disordered" evidence="2">
    <location>
        <begin position="409"/>
        <end position="509"/>
    </location>
</feature>
<feature type="compositionally biased region" description="Low complexity" evidence="2">
    <location>
        <begin position="202"/>
        <end position="221"/>
    </location>
</feature>
<dbReference type="InterPro" id="IPR012677">
    <property type="entry name" value="Nucleotide-bd_a/b_plait_sf"/>
</dbReference>
<dbReference type="Pfam" id="PF04059">
    <property type="entry name" value="RRM_2"/>
    <property type="match status" value="1"/>
</dbReference>
<evidence type="ECO:0000256" key="3">
    <source>
        <dbReference type="SAM" id="SignalP"/>
    </source>
</evidence>
<dbReference type="CDD" id="cd12277">
    <property type="entry name" value="RRM3_MEI2_EAR1_like"/>
    <property type="match status" value="1"/>
</dbReference>
<feature type="compositionally biased region" description="Low complexity" evidence="2">
    <location>
        <begin position="482"/>
        <end position="502"/>
    </location>
</feature>